<dbReference type="EMBL" id="BAABJX010000022">
    <property type="protein sequence ID" value="GAA4830635.1"/>
    <property type="molecule type" value="Genomic_DNA"/>
</dbReference>
<reference evidence="6" key="1">
    <citation type="journal article" date="2019" name="Int. J. Syst. Evol. Microbiol.">
        <title>The Global Catalogue of Microorganisms (GCM) 10K type strain sequencing project: providing services to taxonomists for standard genome sequencing and annotation.</title>
        <authorList>
            <consortium name="The Broad Institute Genomics Platform"/>
            <consortium name="The Broad Institute Genome Sequencing Center for Infectious Disease"/>
            <person name="Wu L."/>
            <person name="Ma J."/>
        </authorList>
    </citation>
    <scope>NUCLEOTIDE SEQUENCE [LARGE SCALE GENOMIC DNA]</scope>
    <source>
        <strain evidence="6">JCM 18326</strain>
    </source>
</reference>
<dbReference type="EC" id="4.2.1.96" evidence="3"/>
<evidence type="ECO:0000313" key="5">
    <source>
        <dbReference type="EMBL" id="GAA4830635.1"/>
    </source>
</evidence>
<keyword evidence="4" id="KW-0456">Lyase</keyword>
<dbReference type="SUPFAM" id="SSF55248">
    <property type="entry name" value="PCD-like"/>
    <property type="match status" value="1"/>
</dbReference>
<protein>
    <recommendedName>
        <fullName evidence="3">4a-hydroxytetrahydrobiopterin dehydratase</fullName>
        <ecNumber evidence="3">4.2.1.96</ecNumber>
    </recommendedName>
</protein>
<keyword evidence="6" id="KW-1185">Reference proteome</keyword>
<comment type="similarity">
    <text evidence="2">Belongs to the pterin-4-alpha-carbinolamine dehydratase family.</text>
</comment>
<accession>A0ABP9D6V1</accession>
<dbReference type="RefSeq" id="WP_345370578.1">
    <property type="nucleotide sequence ID" value="NZ_BAABJX010000022.1"/>
</dbReference>
<sequence>MWKEENNQLKRTFEFKDFSEAFAFMSRVALLAEVHGHHPNWSNVWNKVDIALCTHDAGDVVTEKDHKLAEAIDKLL</sequence>
<evidence type="ECO:0000256" key="3">
    <source>
        <dbReference type="ARBA" id="ARBA00013252"/>
    </source>
</evidence>
<comment type="catalytic activity">
    <reaction evidence="1">
        <text>(4aS,6R)-4a-hydroxy-L-erythro-5,6,7,8-tetrahydrobiopterin = (6R)-L-erythro-6,7-dihydrobiopterin + H2O</text>
        <dbReference type="Rhea" id="RHEA:11920"/>
        <dbReference type="ChEBI" id="CHEBI:15377"/>
        <dbReference type="ChEBI" id="CHEBI:15642"/>
        <dbReference type="ChEBI" id="CHEBI:43120"/>
        <dbReference type="EC" id="4.2.1.96"/>
    </reaction>
</comment>
<evidence type="ECO:0000256" key="2">
    <source>
        <dbReference type="ARBA" id="ARBA00006472"/>
    </source>
</evidence>
<dbReference type="Gene3D" id="3.30.1360.20">
    <property type="entry name" value="Transcriptional coactivator/pterin dehydratase"/>
    <property type="match status" value="1"/>
</dbReference>
<dbReference type="InterPro" id="IPR036428">
    <property type="entry name" value="PCD_sf"/>
</dbReference>
<dbReference type="PANTHER" id="PTHR12599:SF0">
    <property type="entry name" value="PTERIN-4-ALPHA-CARBINOLAMINE DEHYDRATASE"/>
    <property type="match status" value="1"/>
</dbReference>
<dbReference type="Pfam" id="PF01329">
    <property type="entry name" value="Pterin_4a"/>
    <property type="match status" value="1"/>
</dbReference>
<organism evidence="5 6">
    <name type="scientific">Algivirga pacifica</name>
    <dbReference type="NCBI Taxonomy" id="1162670"/>
    <lineage>
        <taxon>Bacteria</taxon>
        <taxon>Pseudomonadati</taxon>
        <taxon>Bacteroidota</taxon>
        <taxon>Cytophagia</taxon>
        <taxon>Cytophagales</taxon>
        <taxon>Flammeovirgaceae</taxon>
        <taxon>Algivirga</taxon>
    </lineage>
</organism>
<dbReference type="PANTHER" id="PTHR12599">
    <property type="entry name" value="PTERIN-4-ALPHA-CARBINOLAMINE DEHYDRATASE"/>
    <property type="match status" value="1"/>
</dbReference>
<name>A0ABP9D6V1_9BACT</name>
<evidence type="ECO:0000256" key="4">
    <source>
        <dbReference type="ARBA" id="ARBA00023239"/>
    </source>
</evidence>
<gene>
    <name evidence="5" type="ORF">GCM10023331_14920</name>
</gene>
<evidence type="ECO:0000313" key="6">
    <source>
        <dbReference type="Proteomes" id="UP001500298"/>
    </source>
</evidence>
<comment type="caution">
    <text evidence="5">The sequence shown here is derived from an EMBL/GenBank/DDBJ whole genome shotgun (WGS) entry which is preliminary data.</text>
</comment>
<evidence type="ECO:0000256" key="1">
    <source>
        <dbReference type="ARBA" id="ARBA00001554"/>
    </source>
</evidence>
<dbReference type="InterPro" id="IPR001533">
    <property type="entry name" value="Pterin_deHydtase"/>
</dbReference>
<dbReference type="Proteomes" id="UP001500298">
    <property type="component" value="Unassembled WGS sequence"/>
</dbReference>
<proteinExistence type="inferred from homology"/>